<reference evidence="3" key="1">
    <citation type="submission" date="2016-10" db="EMBL/GenBank/DDBJ databases">
        <authorList>
            <person name="Varghese N."/>
            <person name="Submissions S."/>
        </authorList>
    </citation>
    <scope>NUCLEOTIDE SEQUENCE [LARGE SCALE GENOMIC DNA]</scope>
    <source>
        <strain evidence="3">Jip14</strain>
    </source>
</reference>
<dbReference type="Proteomes" id="UP000198916">
    <property type="component" value="Unassembled WGS sequence"/>
</dbReference>
<evidence type="ECO:0000313" key="3">
    <source>
        <dbReference type="Proteomes" id="UP000198916"/>
    </source>
</evidence>
<evidence type="ECO:0000259" key="1">
    <source>
        <dbReference type="Pfam" id="PF00149"/>
    </source>
</evidence>
<dbReference type="SUPFAM" id="SSF56300">
    <property type="entry name" value="Metallo-dependent phosphatases"/>
    <property type="match status" value="1"/>
</dbReference>
<evidence type="ECO:0000313" key="2">
    <source>
        <dbReference type="EMBL" id="SEK27978.1"/>
    </source>
</evidence>
<dbReference type="InterPro" id="IPR051918">
    <property type="entry name" value="STPP_CPPED1"/>
</dbReference>
<proteinExistence type="predicted"/>
<name>A0A1H7FPT4_9SPHI</name>
<dbReference type="InterPro" id="IPR029052">
    <property type="entry name" value="Metallo-depent_PP-like"/>
</dbReference>
<gene>
    <name evidence="2" type="ORF">SAMN05421740_101425</name>
</gene>
<dbReference type="AlphaFoldDB" id="A0A1H7FPT4"/>
<keyword evidence="3" id="KW-1185">Reference proteome</keyword>
<dbReference type="GO" id="GO:0016787">
    <property type="term" value="F:hydrolase activity"/>
    <property type="evidence" value="ECO:0007669"/>
    <property type="project" value="InterPro"/>
</dbReference>
<dbReference type="EMBL" id="FNZR01000001">
    <property type="protein sequence ID" value="SEK27978.1"/>
    <property type="molecule type" value="Genomic_DNA"/>
</dbReference>
<accession>A0A1H7FPT4</accession>
<feature type="domain" description="Calcineurin-like phosphoesterase" evidence="1">
    <location>
        <begin position="51"/>
        <end position="295"/>
    </location>
</feature>
<protein>
    <submittedName>
        <fullName evidence="2">Calcineurin-like phosphoesterase</fullName>
    </submittedName>
</protein>
<dbReference type="Gene3D" id="3.60.21.10">
    <property type="match status" value="1"/>
</dbReference>
<dbReference type="Pfam" id="PF00149">
    <property type="entry name" value="Metallophos"/>
    <property type="match status" value="1"/>
</dbReference>
<dbReference type="STRING" id="332977.SAMN05421740_101425"/>
<dbReference type="InterPro" id="IPR004843">
    <property type="entry name" value="Calcineurin-like_PHP"/>
</dbReference>
<dbReference type="RefSeq" id="WP_090602388.1">
    <property type="nucleotide sequence ID" value="NZ_FNZR01000001.1"/>
</dbReference>
<dbReference type="PANTHER" id="PTHR43143">
    <property type="entry name" value="METALLOPHOSPHOESTERASE, CALCINEURIN SUPERFAMILY"/>
    <property type="match status" value="1"/>
</dbReference>
<dbReference type="PANTHER" id="PTHR43143:SF1">
    <property type="entry name" value="SERINE_THREONINE-PROTEIN PHOSPHATASE CPPED1"/>
    <property type="match status" value="1"/>
</dbReference>
<sequence length="324" mass="37024">MERRQFIATAALGSLMLPTLAKRNTTPLPFTFSLTGNEIRYNSEAFARATKVIFLSDTHLWQHDDREIPYQRYSDRMAGAYHRTRHFQTGEPTDPMTSFEQTLRYAAENESDLLVLGGDIFSYPSEAAIEWALDKLNSTGIPYIYTTGNHDWHYEGMEGSSMDLRREWTDKRLKKLFHGKNPAISYQDVNGIRFLVVDNSVYEILPEQLTFFEQYTRTDLPIVLVMHIPLYVAGRSINFGCGHPEWGAQSDDGYQTERRERWRKGGHTSVTMDFHRKVFETPNLVGILTGHIHSPSLDVVNGIPQFVAPANAQGGFLEIDFLHG</sequence>
<organism evidence="2 3">
    <name type="scientific">Parapedobacter koreensis</name>
    <dbReference type="NCBI Taxonomy" id="332977"/>
    <lineage>
        <taxon>Bacteria</taxon>
        <taxon>Pseudomonadati</taxon>
        <taxon>Bacteroidota</taxon>
        <taxon>Sphingobacteriia</taxon>
        <taxon>Sphingobacteriales</taxon>
        <taxon>Sphingobacteriaceae</taxon>
        <taxon>Parapedobacter</taxon>
    </lineage>
</organism>
<dbReference type="OrthoDB" id="181729at2"/>